<organism evidence="2">
    <name type="scientific">viral metagenome</name>
    <dbReference type="NCBI Taxonomy" id="1070528"/>
    <lineage>
        <taxon>unclassified sequences</taxon>
        <taxon>metagenomes</taxon>
        <taxon>organismal metagenomes</taxon>
    </lineage>
</organism>
<evidence type="ECO:0000313" key="2">
    <source>
        <dbReference type="EMBL" id="QJA52189.1"/>
    </source>
</evidence>
<reference evidence="2" key="1">
    <citation type="submission" date="2020-03" db="EMBL/GenBank/DDBJ databases">
        <title>The deep terrestrial virosphere.</title>
        <authorList>
            <person name="Holmfeldt K."/>
            <person name="Nilsson E."/>
            <person name="Simone D."/>
            <person name="Lopez-Fernandez M."/>
            <person name="Wu X."/>
            <person name="de Brujin I."/>
            <person name="Lundin D."/>
            <person name="Andersson A."/>
            <person name="Bertilsson S."/>
            <person name="Dopson M."/>
        </authorList>
    </citation>
    <scope>NUCLEOTIDE SEQUENCE</scope>
    <source>
        <strain evidence="2">TM448A02524</strain>
    </source>
</reference>
<dbReference type="AlphaFoldDB" id="A0A6H1ZXJ1"/>
<dbReference type="Gene3D" id="3.40.50.150">
    <property type="entry name" value="Vaccinia Virus protein VP39"/>
    <property type="match status" value="2"/>
</dbReference>
<feature type="region of interest" description="Disordered" evidence="1">
    <location>
        <begin position="161"/>
        <end position="193"/>
    </location>
</feature>
<keyword evidence="2" id="KW-0489">Methyltransferase</keyword>
<dbReference type="InterPro" id="IPR029063">
    <property type="entry name" value="SAM-dependent_MTases_sf"/>
</dbReference>
<name>A0A6H1ZXJ1_9ZZZZ</name>
<proteinExistence type="predicted"/>
<keyword evidence="2" id="KW-0808">Transferase</keyword>
<dbReference type="EMBL" id="MT144320">
    <property type="protein sequence ID" value="QJA52189.1"/>
    <property type="molecule type" value="Genomic_DNA"/>
</dbReference>
<gene>
    <name evidence="2" type="ORF">TM448A02524_0010</name>
</gene>
<dbReference type="GO" id="GO:0032259">
    <property type="term" value="P:methylation"/>
    <property type="evidence" value="ECO:0007669"/>
    <property type="project" value="UniProtKB-KW"/>
</dbReference>
<feature type="compositionally biased region" description="Basic and acidic residues" evidence="1">
    <location>
        <begin position="168"/>
        <end position="180"/>
    </location>
</feature>
<dbReference type="SUPFAM" id="SSF53335">
    <property type="entry name" value="S-adenosyl-L-methionine-dependent methyltransferases"/>
    <property type="match status" value="2"/>
</dbReference>
<dbReference type="GO" id="GO:0008168">
    <property type="term" value="F:methyltransferase activity"/>
    <property type="evidence" value="ECO:0007669"/>
    <property type="project" value="UniProtKB-KW"/>
</dbReference>
<protein>
    <submittedName>
        <fullName evidence="2">Putative methyltransferase</fullName>
    </submittedName>
</protein>
<accession>A0A6H1ZXJ1</accession>
<evidence type="ECO:0000256" key="1">
    <source>
        <dbReference type="SAM" id="MobiDB-lite"/>
    </source>
</evidence>
<sequence length="308" mass="34288">MTAKFAPGLIRRIFEHCLERGYLRKGDVCVDPFSGVACGAIMAAPMGIQYVGCELELKFHNLAQENVKLHRRKWEIMGYPIPILLCGDSRHLSQVLQEADFIATSPPFAGIVPHQDKDFTKRLDGSSIAGAGLDYGTSPGQIGRMKAGNIDGVVCSPPYAEGLGHGGEPTHKGKEPDRNLDGMQSGYGNTKGNIGNERNDTYWEAMRDVLSECHKILKPGGVTILVLKAYIKGGRKVHLPQQTLKLLIHLEFTPLERIKAMLVKETVTPGLFGEIKKVTERKSFFRRLHEKKRPDLKIDFEEIIICRK</sequence>